<dbReference type="Proteomes" id="UP000234333">
    <property type="component" value="Unassembled WGS sequence"/>
</dbReference>
<evidence type="ECO:0000313" key="1">
    <source>
        <dbReference type="EMBL" id="SMX63877.1"/>
    </source>
</evidence>
<evidence type="ECO:0000313" key="2">
    <source>
        <dbReference type="Proteomes" id="UP000234333"/>
    </source>
</evidence>
<evidence type="ECO:0008006" key="3">
    <source>
        <dbReference type="Google" id="ProtNLM"/>
    </source>
</evidence>
<dbReference type="AlphaFoldDB" id="A0A2H1HLQ9"/>
<proteinExistence type="predicted"/>
<dbReference type="PROSITE" id="PS51257">
    <property type="entry name" value="PROKAR_LIPOPROTEIN"/>
    <property type="match status" value="1"/>
</dbReference>
<reference evidence="1 2" key="1">
    <citation type="submission" date="2017-03" db="EMBL/GenBank/DDBJ databases">
        <authorList>
            <person name="Afonso C.L."/>
            <person name="Miller P.J."/>
            <person name="Scott M.A."/>
            <person name="Spackman E."/>
            <person name="Goraichik I."/>
            <person name="Dimitrov K.M."/>
            <person name="Suarez D.L."/>
            <person name="Swayne D.E."/>
        </authorList>
    </citation>
    <scope>NUCLEOTIDE SEQUENCE [LARGE SCALE GENOMIC DNA]</scope>
    <source>
        <strain evidence="1 2">CIP 102111</strain>
    </source>
</reference>
<name>A0A2H1HLQ9_9MICO</name>
<protein>
    <recommendedName>
        <fullName evidence="3">Lipoprotein</fullName>
    </recommendedName>
</protein>
<dbReference type="EMBL" id="FXZC01000001">
    <property type="protein sequence ID" value="SMX63877.1"/>
    <property type="molecule type" value="Genomic_DNA"/>
</dbReference>
<accession>A0A2H1HLQ9</accession>
<organism evidence="1 2">
    <name type="scientific">Brevibacterium casei CIP 102111</name>
    <dbReference type="NCBI Taxonomy" id="1255625"/>
    <lineage>
        <taxon>Bacteria</taxon>
        <taxon>Bacillati</taxon>
        <taxon>Actinomycetota</taxon>
        <taxon>Actinomycetes</taxon>
        <taxon>Micrococcales</taxon>
        <taxon>Brevibacteriaceae</taxon>
        <taxon>Brevibacterium</taxon>
    </lineage>
</organism>
<gene>
    <name evidence="1" type="ORF">BC102111_00218</name>
</gene>
<sequence>MTRVSWPRAVVAGSTAATLLLSGCSVLQIRTAERESGPIRVAVEREAGEDPTTVPTGPTIPEGMETKRLNLGADCPVDVSFALGSDWYEGSSTPAFVVFSRGTSLTDSDTIIVSCNEAFDDSPKAVIDAKKQYSFSEQGSTVTAERTGSIASGYYWTFQGVLGESEIFAINQQPTAMYGARIGYQTNGRLVDVAVEMRALQSNEAAAEDFKQMMPTIQIDGVPVPSPTFK</sequence>